<keyword evidence="2" id="KW-0472">Membrane</keyword>
<evidence type="ECO:0000256" key="2">
    <source>
        <dbReference type="SAM" id="Phobius"/>
    </source>
</evidence>
<dbReference type="Proteomes" id="UP000002009">
    <property type="component" value="Chromosome 4"/>
</dbReference>
<evidence type="ECO:0000256" key="1">
    <source>
        <dbReference type="SAM" id="MobiDB-lite"/>
    </source>
</evidence>
<dbReference type="AlphaFoldDB" id="C1E3V1"/>
<dbReference type="RefSeq" id="XP_002501743.1">
    <property type="nucleotide sequence ID" value="XM_002501697.1"/>
</dbReference>
<keyword evidence="4" id="KW-1185">Reference proteome</keyword>
<organism evidence="3 4">
    <name type="scientific">Micromonas commoda (strain RCC299 / NOUM17 / CCMP2709)</name>
    <name type="common">Picoplanktonic green alga</name>
    <dbReference type="NCBI Taxonomy" id="296587"/>
    <lineage>
        <taxon>Eukaryota</taxon>
        <taxon>Viridiplantae</taxon>
        <taxon>Chlorophyta</taxon>
        <taxon>Mamiellophyceae</taxon>
        <taxon>Mamiellales</taxon>
        <taxon>Mamiellaceae</taxon>
        <taxon>Micromonas</taxon>
    </lineage>
</organism>
<feature type="region of interest" description="Disordered" evidence="1">
    <location>
        <begin position="296"/>
        <end position="323"/>
    </location>
</feature>
<keyword evidence="2" id="KW-1133">Transmembrane helix</keyword>
<sequence>MLRASLTPRALVPARALASRRARARPSHSSAAASVVSRSAADSIFSRSRFPRDGRARVVVSANAVSAPDAPLRPPAVPSHVIQLAAAVAAPAPAAPAKITLGLKVLLGGLATILLAVFTACIAGFLVAVREMVRACREATIASRSVANACESVSQACLSLRETLVQADSVLYNAEVLSSGGASISKEIGVLQRRLSDLPNTASRTLMEAITRQYSSPENPADPKQQGGAWVGGVRVEIGDVIKGERVGARWIGGKKGCNFVFDRANRFRVGEYCAVPRNDQTYTWGVIELNDDDYSVEKSSDDDDAGLSCDWPPQDSGDPALSCEWPPRDIDAIPDTAATSSSFDDGDEDAAKAAVGLGGWFERGVVAVLGPKRAYTAEGYLREVTGLTTVEEREYKVVVELDTSVYSFKIMNAGDLGKRSASE</sequence>
<dbReference type="InParanoid" id="C1E3V1"/>
<feature type="compositionally biased region" description="Acidic residues" evidence="1">
    <location>
        <begin position="296"/>
        <end position="306"/>
    </location>
</feature>
<evidence type="ECO:0000313" key="4">
    <source>
        <dbReference type="Proteomes" id="UP000002009"/>
    </source>
</evidence>
<dbReference type="KEGG" id="mis:MICPUN_100036"/>
<reference evidence="3 4" key="1">
    <citation type="journal article" date="2009" name="Science">
        <title>Green evolution and dynamic adaptations revealed by genomes of the marine picoeukaryotes Micromonas.</title>
        <authorList>
            <person name="Worden A.Z."/>
            <person name="Lee J.H."/>
            <person name="Mock T."/>
            <person name="Rouze P."/>
            <person name="Simmons M.P."/>
            <person name="Aerts A.L."/>
            <person name="Allen A.E."/>
            <person name="Cuvelier M.L."/>
            <person name="Derelle E."/>
            <person name="Everett M.V."/>
            <person name="Foulon E."/>
            <person name="Grimwood J."/>
            <person name="Gundlach H."/>
            <person name="Henrissat B."/>
            <person name="Napoli C."/>
            <person name="McDonald S.M."/>
            <person name="Parker M.S."/>
            <person name="Rombauts S."/>
            <person name="Salamov A."/>
            <person name="Von Dassow P."/>
            <person name="Badger J.H."/>
            <person name="Coutinho P.M."/>
            <person name="Demir E."/>
            <person name="Dubchak I."/>
            <person name="Gentemann C."/>
            <person name="Eikrem W."/>
            <person name="Gready J.E."/>
            <person name="John U."/>
            <person name="Lanier W."/>
            <person name="Lindquist E.A."/>
            <person name="Lucas S."/>
            <person name="Mayer K.F."/>
            <person name="Moreau H."/>
            <person name="Not F."/>
            <person name="Otillar R."/>
            <person name="Panaud O."/>
            <person name="Pangilinan J."/>
            <person name="Paulsen I."/>
            <person name="Piegu B."/>
            <person name="Poliakov A."/>
            <person name="Robbens S."/>
            <person name="Schmutz J."/>
            <person name="Toulza E."/>
            <person name="Wyss T."/>
            <person name="Zelensky A."/>
            <person name="Zhou K."/>
            <person name="Armbrust E.V."/>
            <person name="Bhattacharya D."/>
            <person name="Goodenough U.W."/>
            <person name="Van de Peer Y."/>
            <person name="Grigoriev I.V."/>
        </authorList>
    </citation>
    <scope>NUCLEOTIDE SEQUENCE [LARGE SCALE GENOMIC DNA]</scope>
    <source>
        <strain evidence="4">RCC299 / NOUM17</strain>
    </source>
</reference>
<dbReference type="GeneID" id="8242644"/>
<dbReference type="OMA" id="CEWPPRD"/>
<dbReference type="EMBL" id="CP001325">
    <property type="protein sequence ID" value="ACO63001.1"/>
    <property type="molecule type" value="Genomic_DNA"/>
</dbReference>
<evidence type="ECO:0000313" key="3">
    <source>
        <dbReference type="EMBL" id="ACO63001.1"/>
    </source>
</evidence>
<name>C1E3V1_MICCC</name>
<feature type="transmembrane region" description="Helical" evidence="2">
    <location>
        <begin position="105"/>
        <end position="129"/>
    </location>
</feature>
<gene>
    <name evidence="3" type="ORF">MICPUN_100036</name>
</gene>
<protein>
    <submittedName>
        <fullName evidence="3">Uncharacterized protein</fullName>
    </submittedName>
</protein>
<keyword evidence="2" id="KW-0812">Transmembrane</keyword>
<dbReference type="OrthoDB" id="497547at2759"/>
<proteinExistence type="predicted"/>
<accession>C1E3V1</accession>